<keyword evidence="4" id="KW-0808">Transferase</keyword>
<evidence type="ECO:0000313" key="9">
    <source>
        <dbReference type="EMBL" id="MCZ3367192.1"/>
    </source>
</evidence>
<sequence>MLKINTLAKSKIIFALFLVIYSILGAYFIRYYQYDTISRDLIVIISVAKLYAAVDISNAVNGYWGPFFPWILAPFILQNPAPQSVMYATKILSLITGFFTITGTIFLSYRFKMNEKIRISIIFPVIFVILYFALRYNPVDLLLTCFLIYYLYFIFNPSYSQNLYNSALCGTFAALAYLTKSYAFPFFIAHFIIMNSFYYLKSTANRKKVLKNLFLGLAVFFVISGAWSAVISEKYGYMTFGTSGKYNFEESGPLQHGSPIWNGLMKPPNDKSVSAWEDPSYFKMKSWNPLSSGKSFIYLLNLIANNFLKLIGYLQQFTYFSMIILVIYLSFLFKPLRKLISINGEQIYPILTIILFCAGYLIIFVEFRYFFIVYILIILMGGYLLNMLSKTRFLNKLGTFLLLLLFIISLIVVPLSSLVNNQYIGQDYYSMSNSINKYNVHGNIASNDKYRDSLNIAYYLNAHYYGRATNSTTKKPMTDMELEKSFKEYKIDYYFFWGNSNTNEDLLKKYKEITNGTINGLKIYKIR</sequence>
<feature type="transmembrane region" description="Helical" evidence="8">
    <location>
        <begin position="12"/>
        <end position="29"/>
    </location>
</feature>
<gene>
    <name evidence="10" type="ORF">O3H35_13505</name>
    <name evidence="9" type="ORF">O3H54_14985</name>
</gene>
<dbReference type="GO" id="GO:0008610">
    <property type="term" value="P:lipid biosynthetic process"/>
    <property type="evidence" value="ECO:0007669"/>
    <property type="project" value="UniProtKB-ARBA"/>
</dbReference>
<evidence type="ECO:0000313" key="10">
    <source>
        <dbReference type="EMBL" id="MCZ3373660.1"/>
    </source>
</evidence>
<proteinExistence type="predicted"/>
<keyword evidence="2" id="KW-1003">Cell membrane</keyword>
<evidence type="ECO:0000256" key="1">
    <source>
        <dbReference type="ARBA" id="ARBA00004651"/>
    </source>
</evidence>
<evidence type="ECO:0000256" key="3">
    <source>
        <dbReference type="ARBA" id="ARBA00022676"/>
    </source>
</evidence>
<feature type="transmembrane region" description="Helical" evidence="8">
    <location>
        <begin position="317"/>
        <end position="335"/>
    </location>
</feature>
<dbReference type="PANTHER" id="PTHR33908">
    <property type="entry name" value="MANNOSYLTRANSFERASE YKCB-RELATED"/>
    <property type="match status" value="1"/>
</dbReference>
<dbReference type="Proteomes" id="UP001074446">
    <property type="component" value="Unassembled WGS sequence"/>
</dbReference>
<evidence type="ECO:0000313" key="11">
    <source>
        <dbReference type="Proteomes" id="UP001068021"/>
    </source>
</evidence>
<accession>A0A9E5A2V0</accession>
<protein>
    <recommendedName>
        <fullName evidence="12">Glycosyltransferase RgtA/B/C/D-like domain-containing protein</fullName>
    </recommendedName>
</protein>
<evidence type="ECO:0000256" key="4">
    <source>
        <dbReference type="ARBA" id="ARBA00022679"/>
    </source>
</evidence>
<evidence type="ECO:0000256" key="5">
    <source>
        <dbReference type="ARBA" id="ARBA00022692"/>
    </source>
</evidence>
<comment type="caution">
    <text evidence="10">The sequence shown here is derived from an EMBL/GenBank/DDBJ whole genome shotgun (WGS) entry which is preliminary data.</text>
</comment>
<keyword evidence="3" id="KW-0328">Glycosyltransferase</keyword>
<dbReference type="EMBL" id="JAPVER010000020">
    <property type="protein sequence ID" value="MCZ3367192.1"/>
    <property type="molecule type" value="Genomic_DNA"/>
</dbReference>
<evidence type="ECO:0000256" key="6">
    <source>
        <dbReference type="ARBA" id="ARBA00022989"/>
    </source>
</evidence>
<organism evidence="10">
    <name type="scientific">Methanobacterium veterum</name>
    <dbReference type="NCBI Taxonomy" id="408577"/>
    <lineage>
        <taxon>Archaea</taxon>
        <taxon>Methanobacteriati</taxon>
        <taxon>Methanobacteriota</taxon>
        <taxon>Methanomada group</taxon>
        <taxon>Methanobacteria</taxon>
        <taxon>Methanobacteriales</taxon>
        <taxon>Methanobacteriaceae</taxon>
        <taxon>Methanobacterium</taxon>
    </lineage>
</organism>
<evidence type="ECO:0000256" key="8">
    <source>
        <dbReference type="SAM" id="Phobius"/>
    </source>
</evidence>
<dbReference type="AlphaFoldDB" id="A0A9E5A2V0"/>
<comment type="subcellular location">
    <subcellularLocation>
        <location evidence="1">Cell membrane</location>
        <topology evidence="1">Multi-pass membrane protein</topology>
    </subcellularLocation>
</comment>
<keyword evidence="5 8" id="KW-0812">Transmembrane</keyword>
<feature type="transmembrane region" description="Helical" evidence="8">
    <location>
        <begin position="212"/>
        <end position="231"/>
    </location>
</feature>
<keyword evidence="7 8" id="KW-0472">Membrane</keyword>
<feature type="transmembrane region" description="Helical" evidence="8">
    <location>
        <begin position="371"/>
        <end position="388"/>
    </location>
</feature>
<feature type="transmembrane region" description="Helical" evidence="8">
    <location>
        <begin position="400"/>
        <end position="419"/>
    </location>
</feature>
<evidence type="ECO:0008006" key="12">
    <source>
        <dbReference type="Google" id="ProtNLM"/>
    </source>
</evidence>
<name>A0A9E5A2V0_9EURY</name>
<feature type="transmembrane region" description="Helical" evidence="8">
    <location>
        <begin position="116"/>
        <end position="133"/>
    </location>
</feature>
<evidence type="ECO:0000256" key="7">
    <source>
        <dbReference type="ARBA" id="ARBA00023136"/>
    </source>
</evidence>
<feature type="transmembrane region" description="Helical" evidence="8">
    <location>
        <begin position="84"/>
        <end position="109"/>
    </location>
</feature>
<reference evidence="10" key="1">
    <citation type="submission" date="2022-12" db="EMBL/GenBank/DDBJ databases">
        <title>Reclassification of two methanogenic archaea species isolated from the Kolyma lowland permafrost.</title>
        <authorList>
            <person name="Trubitsyn V.E."/>
            <person name="Rivkina E.M."/>
            <person name="Shcherbakova V.A."/>
        </authorList>
    </citation>
    <scope>NUCLEOTIDE SEQUENCE</scope>
    <source>
        <strain evidence="9">M2</strain>
        <strain evidence="10">MK4</strain>
    </source>
</reference>
<dbReference type="Proteomes" id="UP001068021">
    <property type="component" value="Unassembled WGS sequence"/>
</dbReference>
<evidence type="ECO:0000256" key="2">
    <source>
        <dbReference type="ARBA" id="ARBA00022475"/>
    </source>
</evidence>
<feature type="transmembrane region" description="Helical" evidence="8">
    <location>
        <begin position="139"/>
        <end position="155"/>
    </location>
</feature>
<dbReference type="PANTHER" id="PTHR33908:SF11">
    <property type="entry name" value="MEMBRANE PROTEIN"/>
    <property type="match status" value="1"/>
</dbReference>
<dbReference type="GO" id="GO:0016763">
    <property type="term" value="F:pentosyltransferase activity"/>
    <property type="evidence" value="ECO:0007669"/>
    <property type="project" value="TreeGrafter"/>
</dbReference>
<feature type="transmembrane region" description="Helical" evidence="8">
    <location>
        <begin position="347"/>
        <end position="365"/>
    </location>
</feature>
<dbReference type="InterPro" id="IPR050297">
    <property type="entry name" value="LipidA_mod_glycosyltrf_83"/>
</dbReference>
<keyword evidence="11" id="KW-1185">Reference proteome</keyword>
<dbReference type="RefSeq" id="WP_048082450.1">
    <property type="nucleotide sequence ID" value="NZ_JAPVER010000020.1"/>
</dbReference>
<keyword evidence="6 8" id="KW-1133">Transmembrane helix</keyword>
<dbReference type="GO" id="GO:0005886">
    <property type="term" value="C:plasma membrane"/>
    <property type="evidence" value="ECO:0007669"/>
    <property type="project" value="UniProtKB-SubCell"/>
</dbReference>
<dbReference type="EMBL" id="JAPVES010000030">
    <property type="protein sequence ID" value="MCZ3373660.1"/>
    <property type="molecule type" value="Genomic_DNA"/>
</dbReference>